<gene>
    <name evidence="1" type="ORF">RSOLAG1IB_02819</name>
</gene>
<proteinExistence type="predicted"/>
<dbReference type="EMBL" id="LN679102">
    <property type="protein sequence ID" value="CEL58074.1"/>
    <property type="molecule type" value="Genomic_DNA"/>
</dbReference>
<dbReference type="Proteomes" id="UP000059188">
    <property type="component" value="Unassembled WGS sequence"/>
</dbReference>
<keyword evidence="2" id="KW-1185">Reference proteome</keyword>
<evidence type="ECO:0000313" key="1">
    <source>
        <dbReference type="EMBL" id="CEL58074.1"/>
    </source>
</evidence>
<name>A0A0B7FMG3_THACB</name>
<dbReference type="OrthoDB" id="3349961at2759"/>
<reference evidence="1 2" key="1">
    <citation type="submission" date="2014-11" db="EMBL/GenBank/DDBJ databases">
        <authorList>
            <person name="Wibberg Daniel"/>
        </authorList>
    </citation>
    <scope>NUCLEOTIDE SEQUENCE [LARGE SCALE GENOMIC DNA]</scope>
    <source>
        <strain evidence="1">Rhizoctonia solani AG1-IB 7/3/14</strain>
    </source>
</reference>
<organism evidence="1 2">
    <name type="scientific">Thanatephorus cucumeris (strain AG1-IB / isolate 7/3/14)</name>
    <name type="common">Lettuce bottom rot fungus</name>
    <name type="synonym">Rhizoctonia solani</name>
    <dbReference type="NCBI Taxonomy" id="1108050"/>
    <lineage>
        <taxon>Eukaryota</taxon>
        <taxon>Fungi</taxon>
        <taxon>Dikarya</taxon>
        <taxon>Basidiomycota</taxon>
        <taxon>Agaricomycotina</taxon>
        <taxon>Agaricomycetes</taxon>
        <taxon>Cantharellales</taxon>
        <taxon>Ceratobasidiaceae</taxon>
        <taxon>Rhizoctonia</taxon>
        <taxon>Rhizoctonia solani AG-1</taxon>
    </lineage>
</organism>
<dbReference type="AlphaFoldDB" id="A0A0B7FMG3"/>
<accession>A0A0B7FMG3</accession>
<sequence>MRFSPRWQRSYEVVGVKEVQPTFTELPSEDIQVMRASDHLVVSNSTYEMKRSSASDCRHALIAARAQYMRDISPANELLCEGWKIVIMQKADRTKMIVSYIGQPAIVSSKPAVRLPPFIDILNDI</sequence>
<protein>
    <submittedName>
        <fullName evidence="1">Uncharacterized protein</fullName>
    </submittedName>
</protein>
<evidence type="ECO:0000313" key="2">
    <source>
        <dbReference type="Proteomes" id="UP000059188"/>
    </source>
</evidence>